<feature type="compositionally biased region" description="Polar residues" evidence="1">
    <location>
        <begin position="208"/>
        <end position="227"/>
    </location>
</feature>
<feature type="compositionally biased region" description="Basic and acidic residues" evidence="1">
    <location>
        <begin position="228"/>
        <end position="246"/>
    </location>
</feature>
<evidence type="ECO:0000313" key="2">
    <source>
        <dbReference type="EMBL" id="ECY3346232.1"/>
    </source>
</evidence>
<name>A0A3V6QDX4_SALMO</name>
<protein>
    <submittedName>
        <fullName evidence="2">DUF1376 domain-containing protein</fullName>
    </submittedName>
</protein>
<evidence type="ECO:0000256" key="1">
    <source>
        <dbReference type="SAM" id="MobiDB-lite"/>
    </source>
</evidence>
<dbReference type="EMBL" id="AALCUX010000016">
    <property type="protein sequence ID" value="ECY3346232.1"/>
    <property type="molecule type" value="Genomic_DNA"/>
</dbReference>
<proteinExistence type="predicted"/>
<gene>
    <name evidence="2" type="ORF">AU259_19595</name>
</gene>
<feature type="region of interest" description="Disordered" evidence="1">
    <location>
        <begin position="188"/>
        <end position="257"/>
    </location>
</feature>
<comment type="caution">
    <text evidence="2">The sequence shown here is derived from an EMBL/GenBank/DDBJ whole genome shotgun (WGS) entry which is preliminary data.</text>
</comment>
<reference evidence="2" key="1">
    <citation type="submission" date="2018-07" db="EMBL/GenBank/DDBJ databases">
        <authorList>
            <consortium name="NARMS: The National Antimicrobial Resistance Monitoring System"/>
        </authorList>
    </citation>
    <scope>NUCLEOTIDE SEQUENCE</scope>
    <source>
        <strain evidence="2">FSIS1504186</strain>
    </source>
</reference>
<accession>A0A3V6QDX4</accession>
<feature type="region of interest" description="Disordered" evidence="1">
    <location>
        <begin position="332"/>
        <end position="355"/>
    </location>
</feature>
<feature type="compositionally biased region" description="Polar residues" evidence="1">
    <location>
        <begin position="341"/>
        <end position="355"/>
    </location>
</feature>
<organism evidence="2">
    <name type="scientific">Salmonella montevideo</name>
    <dbReference type="NCBI Taxonomy" id="115981"/>
    <lineage>
        <taxon>Bacteria</taxon>
        <taxon>Pseudomonadati</taxon>
        <taxon>Pseudomonadota</taxon>
        <taxon>Gammaproteobacteria</taxon>
        <taxon>Enterobacterales</taxon>
        <taxon>Enterobacteriaceae</taxon>
        <taxon>Salmonella</taxon>
    </lineage>
</organism>
<sequence>MQSSPCGLRLLSSSAFVCLSEGVDQAGNFPYVHFNFSADIQFFRINTRAVIDRNCKRIVMLIVSDRNFRSVRCCYEFVHFNSMVCRYFMAALPYMQLYIADYLADTMHLSTEEHGAYLLLMFNYWQTGRAIPKSRLAKIARLDNERWISVEESLSEFFIDNGEEWIHERIEQDLASVHAKLEQRSAAGKASVAKRKANKTTKVERESNVCSTLVESSLERNANGNSTNKDKNKNKNKDLKELKDPPKSPTGGDRNNFNPLSIELPEWLSPTLWAEWVGYRKQLGKPIKTLQGANGSINKLAAYRTQGHSPEFVVKLTMENEWRGLLVPEGTASKKRRDVNEISQPDNSIPNGFRG</sequence>
<dbReference type="AlphaFoldDB" id="A0A3V6QDX4"/>
<dbReference type="InterPro" id="IPR010781">
    <property type="entry name" value="DUF1376"/>
</dbReference>
<dbReference type="Pfam" id="PF07120">
    <property type="entry name" value="DUF1376"/>
    <property type="match status" value="1"/>
</dbReference>